<reference evidence="3" key="1">
    <citation type="journal article" date="2013" name="Stand. Genomic Sci.">
        <title>Complete genome sequence of Coriobacterium glomerans type strain (PW2(T)) from the midgut of Pyrrhocoris apterus L. (red soldier bug).</title>
        <authorList>
            <person name="Stackebrandt E."/>
            <person name="Zeytun A."/>
            <person name="Lapidus A."/>
            <person name="Nolan M."/>
            <person name="Lucas S."/>
            <person name="Hammon N."/>
            <person name="Deshpande S."/>
            <person name="Cheng J.F."/>
            <person name="Tapia R."/>
            <person name="Goodwin L.A."/>
            <person name="Pitluck S."/>
            <person name="Liolios K."/>
            <person name="Pagani I."/>
            <person name="Ivanova N."/>
            <person name="Mavromatis K."/>
            <person name="Mikhailova N."/>
            <person name="Huntemann M."/>
            <person name="Pati A."/>
            <person name="Chen A."/>
            <person name="Palaniappan K."/>
            <person name="Chang Y.J."/>
            <person name="Land M."/>
            <person name="Hauser L."/>
            <person name="Rohde M."/>
            <person name="Pukall R."/>
            <person name="Goker M."/>
            <person name="Detter J.C."/>
            <person name="Woyke T."/>
            <person name="Bristow J."/>
            <person name="Eisen J.A."/>
            <person name="Markowitz V."/>
            <person name="Hugenholtz P."/>
            <person name="Kyrpides N.C."/>
            <person name="Klenk H.P."/>
        </authorList>
    </citation>
    <scope>NUCLEOTIDE SEQUENCE</scope>
    <source>
        <strain evidence="3">ATCC 49209 / DSM 20642 / JCM 10262 / PW2</strain>
    </source>
</reference>
<protein>
    <submittedName>
        <fullName evidence="2">Uncharacterized protein</fullName>
    </submittedName>
</protein>
<dbReference type="HOGENOM" id="CLU_1624360_0_0_11"/>
<evidence type="ECO:0000313" key="2">
    <source>
        <dbReference type="EMBL" id="AEB07262.1"/>
    </source>
</evidence>
<proteinExistence type="predicted"/>
<evidence type="ECO:0000256" key="1">
    <source>
        <dbReference type="SAM" id="MobiDB-lite"/>
    </source>
</evidence>
<feature type="region of interest" description="Disordered" evidence="1">
    <location>
        <begin position="121"/>
        <end position="163"/>
    </location>
</feature>
<dbReference type="RefSeq" id="WP_013709005.1">
    <property type="nucleotide sequence ID" value="NC_015389.1"/>
</dbReference>
<dbReference type="EMBL" id="CP002628">
    <property type="protein sequence ID" value="AEB07262.1"/>
    <property type="molecule type" value="Genomic_DNA"/>
</dbReference>
<dbReference type="AlphaFoldDB" id="F2N879"/>
<keyword evidence="3" id="KW-1185">Reference proteome</keyword>
<sequence length="163" mass="16969">MTARFEDLINGMLNVGFGAAVTASEKSREVLHQLNDKGERVRSQRSESNFARSMAQVFEQAGGTISDVTATIGATGETAAERILDELIRARVRPMDARGRIAFIEHVRSLVNSIDDTARAGATPAGAPGEAGTESAGPSSALTGSAHPADPGDERSFSAGGRA</sequence>
<feature type="compositionally biased region" description="Low complexity" evidence="1">
    <location>
        <begin position="121"/>
        <end position="138"/>
    </location>
</feature>
<dbReference type="KEGG" id="cgo:Corgl_1156"/>
<name>F2N879_CORGP</name>
<gene>
    <name evidence="2" type="ordered locus">Corgl_1156</name>
</gene>
<dbReference type="eggNOG" id="ENOG5031TU0">
    <property type="taxonomic scope" value="Bacteria"/>
</dbReference>
<dbReference type="OrthoDB" id="3183733at2"/>
<evidence type="ECO:0000313" key="3">
    <source>
        <dbReference type="Proteomes" id="UP000006851"/>
    </source>
</evidence>
<organism evidence="2 3">
    <name type="scientific">Coriobacterium glomerans (strain ATCC 49209 / DSM 20642 / JCM 10262 / PW2)</name>
    <dbReference type="NCBI Taxonomy" id="700015"/>
    <lineage>
        <taxon>Bacteria</taxon>
        <taxon>Bacillati</taxon>
        <taxon>Actinomycetota</taxon>
        <taxon>Coriobacteriia</taxon>
        <taxon>Coriobacteriales</taxon>
        <taxon>Coriobacteriaceae</taxon>
        <taxon>Coriobacterium</taxon>
    </lineage>
</organism>
<accession>F2N879</accession>
<dbReference type="Proteomes" id="UP000006851">
    <property type="component" value="Chromosome"/>
</dbReference>